<comment type="caution">
    <text evidence="1">The sequence shown here is derived from an EMBL/GenBank/DDBJ whole genome shotgun (WGS) entry which is preliminary data.</text>
</comment>
<proteinExistence type="predicted"/>
<evidence type="ECO:0000313" key="2">
    <source>
        <dbReference type="Proteomes" id="UP001307849"/>
    </source>
</evidence>
<dbReference type="EMBL" id="JAVHJM010000005">
    <property type="protein sequence ID" value="KAK6513616.1"/>
    <property type="molecule type" value="Genomic_DNA"/>
</dbReference>
<evidence type="ECO:0000313" key="1">
    <source>
        <dbReference type="EMBL" id="KAK6513616.1"/>
    </source>
</evidence>
<dbReference type="SUPFAM" id="SSF81383">
    <property type="entry name" value="F-box domain"/>
    <property type="match status" value="1"/>
</dbReference>
<name>A0AAN8NDV3_9PEZI</name>
<keyword evidence="2" id="KW-1185">Reference proteome</keyword>
<sequence length="585" mass="65432">MTTTKELYPRLNSLVSPSGPFTFQFPSVPSKLDDSKTSLVLAPILETTTTITTTTSSSSSTSTSTTSYKIAPIERLPSELHTLIANYLPLASTITNLSWTSRRLYSSLGPTNRLLWYKILYRRLSEIPCNLSCPFIPPFAKNDDEDYYRKCLKIMCNRSGEKACQRCLLVDDGVVGGGTGAPGVVGGGGGGKHEEKGVQLVDIYVAGVYNGTWCWECAKEVYESTAIINLQTPLPSIPETLYTTIYLNNSTIPKPGYFVSRAAIAEAIKEQCPNGGYIPFNISQHAEPDIREAKPYILKTVISHYRKWYKHLHILFDPKELGKEMRKSFDIKKFKMNGDSCVQNDLVDAVFGAARRYLESKEIQNDEKRERERMEACKKFLSMFFGVPNTTEEKEFKMAVPTTRFLAFITKRFWISKMDEMGKNVSMESTSNSKNCVDDKPKRRCGFCVLAAKDGGDLVTEIYSPILMVCHMLSDHSEKMTEEWPLVPNLKKVRAIPEIKLEEKKKVIRKKIVREKKGGTLTTEKEGGGFNEEWIGDVRFLFGYGDGENADVNAQGVGGNEATDAVGEVSIVEETGTRNDPVVVE</sequence>
<reference evidence="1 2" key="1">
    <citation type="submission" date="2019-10" db="EMBL/GenBank/DDBJ databases">
        <authorList>
            <person name="Palmer J.M."/>
        </authorList>
    </citation>
    <scope>NUCLEOTIDE SEQUENCE [LARGE SCALE GENOMIC DNA]</scope>
    <source>
        <strain evidence="1 2">TWF506</strain>
    </source>
</reference>
<accession>A0AAN8NDV3</accession>
<dbReference type="InterPro" id="IPR036047">
    <property type="entry name" value="F-box-like_dom_sf"/>
</dbReference>
<evidence type="ECO:0008006" key="3">
    <source>
        <dbReference type="Google" id="ProtNLM"/>
    </source>
</evidence>
<protein>
    <recommendedName>
        <fullName evidence="3">F-box domain-containing protein</fullName>
    </recommendedName>
</protein>
<organism evidence="1 2">
    <name type="scientific">Arthrobotrys conoides</name>
    <dbReference type="NCBI Taxonomy" id="74498"/>
    <lineage>
        <taxon>Eukaryota</taxon>
        <taxon>Fungi</taxon>
        <taxon>Dikarya</taxon>
        <taxon>Ascomycota</taxon>
        <taxon>Pezizomycotina</taxon>
        <taxon>Orbiliomycetes</taxon>
        <taxon>Orbiliales</taxon>
        <taxon>Orbiliaceae</taxon>
        <taxon>Arthrobotrys</taxon>
    </lineage>
</organism>
<dbReference type="AlphaFoldDB" id="A0AAN8NDV3"/>
<dbReference type="Proteomes" id="UP001307849">
    <property type="component" value="Unassembled WGS sequence"/>
</dbReference>
<gene>
    <name evidence="1" type="ORF">TWF506_008053</name>
</gene>